<evidence type="ECO:0000313" key="10">
    <source>
        <dbReference type="Proteomes" id="UP000032670"/>
    </source>
</evidence>
<dbReference type="InterPro" id="IPR015414">
    <property type="entry name" value="TMEM64"/>
</dbReference>
<proteinExistence type="inferred from homology"/>
<dbReference type="Proteomes" id="UP000032670">
    <property type="component" value="Unassembled WGS sequence"/>
</dbReference>
<evidence type="ECO:0000256" key="2">
    <source>
        <dbReference type="ARBA" id="ARBA00022475"/>
    </source>
</evidence>
<evidence type="ECO:0000313" key="8">
    <source>
        <dbReference type="EMBL" id="BBC80484.1"/>
    </source>
</evidence>
<dbReference type="GO" id="GO:0005886">
    <property type="term" value="C:plasma membrane"/>
    <property type="evidence" value="ECO:0007669"/>
    <property type="project" value="UniProtKB-SubCell"/>
</dbReference>
<dbReference type="InterPro" id="IPR032816">
    <property type="entry name" value="VTT_dom"/>
</dbReference>
<sequence length="264" mass="27526">MATFARVTSVVNALNPACGPRQEDASAERMEPALPPAKKTAFASVMQVLRPAIMLGLLVVGAVVLRHVGGLGHSMQSTALLRAGVVGRCLFVLGATVWCAFGLPRQVAAFTAGLAYGVAEGTVLITLASTLGCIAGFYWARWGGQAWARAKLGTRFARMDAMLTRQPFLSILTLRLLPVGSALLLNILGGISGIRLLPFAAATLLGGLPQNGVAVLLGSGVQLGAWWQSALGVGLFVASALLGVWLWRRSRLGALMSATAPPEQ</sequence>
<keyword evidence="2 6" id="KW-1003">Cell membrane</keyword>
<dbReference type="STRING" id="1231341.Abor_002_089"/>
<gene>
    <name evidence="9" type="ORF">Abor_002_089</name>
    <name evidence="8" type="ORF">AcetOrient_orf03201</name>
</gene>
<feature type="transmembrane region" description="Helical" evidence="6">
    <location>
        <begin position="48"/>
        <end position="68"/>
    </location>
</feature>
<organism evidence="8 11">
    <name type="scientific">Acetobacter orientalis</name>
    <dbReference type="NCBI Taxonomy" id="146474"/>
    <lineage>
        <taxon>Bacteria</taxon>
        <taxon>Pseudomonadati</taxon>
        <taxon>Pseudomonadota</taxon>
        <taxon>Alphaproteobacteria</taxon>
        <taxon>Acetobacterales</taxon>
        <taxon>Acetobacteraceae</taxon>
        <taxon>Acetobacter</taxon>
    </lineage>
</organism>
<protein>
    <recommendedName>
        <fullName evidence="6">TVP38/TMEM64 family membrane protein</fullName>
    </recommendedName>
</protein>
<evidence type="ECO:0000259" key="7">
    <source>
        <dbReference type="Pfam" id="PF09335"/>
    </source>
</evidence>
<dbReference type="EMBL" id="BAMX01000002">
    <property type="protein sequence ID" value="GAN64913.1"/>
    <property type="molecule type" value="Genomic_DNA"/>
</dbReference>
<evidence type="ECO:0000256" key="4">
    <source>
        <dbReference type="ARBA" id="ARBA00022989"/>
    </source>
</evidence>
<reference evidence="8 11" key="2">
    <citation type="submission" date="2018-02" db="EMBL/GenBank/DDBJ databases">
        <title>Acetobacter orientalis genome.</title>
        <authorList>
            <person name="Nakashima N."/>
            <person name="Tamura T."/>
        </authorList>
    </citation>
    <scope>NUCLEOTIDE SEQUENCE [LARGE SCALE GENOMIC DNA]</scope>
    <source>
        <strain evidence="8 11">FAN1</strain>
    </source>
</reference>
<accession>A0A0D6NH42</accession>
<dbReference type="PANTHER" id="PTHR12677:SF59">
    <property type="entry name" value="GOLGI APPARATUS MEMBRANE PROTEIN TVP38-RELATED"/>
    <property type="match status" value="1"/>
</dbReference>
<feature type="transmembrane region" description="Helical" evidence="6">
    <location>
        <begin position="80"/>
        <end position="101"/>
    </location>
</feature>
<dbReference type="GeneID" id="76203052"/>
<comment type="subcellular location">
    <subcellularLocation>
        <location evidence="1 6">Cell membrane</location>
        <topology evidence="1 6">Multi-pass membrane protein</topology>
    </subcellularLocation>
</comment>
<comment type="caution">
    <text evidence="6">Lacks conserved residue(s) required for the propagation of feature annotation.</text>
</comment>
<dbReference type="KEGG" id="aot:AcetOri_orf03201"/>
<feature type="transmembrane region" description="Helical" evidence="6">
    <location>
        <begin position="113"/>
        <end position="139"/>
    </location>
</feature>
<evidence type="ECO:0000256" key="6">
    <source>
        <dbReference type="RuleBase" id="RU366058"/>
    </source>
</evidence>
<feature type="transmembrane region" description="Helical" evidence="6">
    <location>
        <begin position="225"/>
        <end position="247"/>
    </location>
</feature>
<evidence type="ECO:0000313" key="11">
    <source>
        <dbReference type="Proteomes" id="UP000270034"/>
    </source>
</evidence>
<dbReference type="Pfam" id="PF09335">
    <property type="entry name" value="VTT_dom"/>
    <property type="match status" value="1"/>
</dbReference>
<dbReference type="RefSeq" id="WP_126621278.1">
    <property type="nucleotide sequence ID" value="NZ_BAMX01000002.1"/>
</dbReference>
<evidence type="ECO:0000256" key="1">
    <source>
        <dbReference type="ARBA" id="ARBA00004651"/>
    </source>
</evidence>
<evidence type="ECO:0000313" key="9">
    <source>
        <dbReference type="EMBL" id="GAN64913.1"/>
    </source>
</evidence>
<accession>A0A2Z5ZI80</accession>
<reference evidence="9 10" key="1">
    <citation type="submission" date="2012-11" db="EMBL/GenBank/DDBJ databases">
        <title>Whole genome sequence of Acetobacter orientalis 21F-2.</title>
        <authorList>
            <person name="Azuma Y."/>
            <person name="Higashiura N."/>
            <person name="Hirakawa H."/>
            <person name="Matsushita K."/>
        </authorList>
    </citation>
    <scope>NUCLEOTIDE SEQUENCE [LARGE SCALE GENOMIC DNA]</scope>
    <source>
        <strain evidence="9 10">21F-2</strain>
    </source>
</reference>
<dbReference type="EMBL" id="AP018515">
    <property type="protein sequence ID" value="BBC80484.1"/>
    <property type="molecule type" value="Genomic_DNA"/>
</dbReference>
<keyword evidence="3 6" id="KW-0812">Transmembrane</keyword>
<dbReference type="AlphaFoldDB" id="A0A2Z5ZI80"/>
<evidence type="ECO:0000256" key="5">
    <source>
        <dbReference type="ARBA" id="ARBA00023136"/>
    </source>
</evidence>
<dbReference type="Proteomes" id="UP000270034">
    <property type="component" value="Chromosome"/>
</dbReference>
<keyword evidence="4 6" id="KW-1133">Transmembrane helix</keyword>
<evidence type="ECO:0000256" key="3">
    <source>
        <dbReference type="ARBA" id="ARBA00022692"/>
    </source>
</evidence>
<keyword evidence="5 6" id="KW-0472">Membrane</keyword>
<keyword evidence="10" id="KW-1185">Reference proteome</keyword>
<comment type="similarity">
    <text evidence="6">Belongs to the TVP38/TMEM64 family.</text>
</comment>
<name>A0A2Z5ZI80_9PROT</name>
<dbReference type="PANTHER" id="PTHR12677">
    <property type="entry name" value="GOLGI APPARATUS MEMBRANE PROTEIN TVP38-RELATED"/>
    <property type="match status" value="1"/>
</dbReference>
<feature type="domain" description="VTT" evidence="7">
    <location>
        <begin position="103"/>
        <end position="219"/>
    </location>
</feature>